<sequence>MEQPKPRTMPTQEQLRTWRSYIETAEALQARLAARLQSESSLSTGDYQVLLALSEAEQKTLRSSELATLVGWERSRLSHHLGRMEKRGLIARNACAEAVHGIDVQATDAGLETFRAGSVPHLRAVRELFLDAFSAEQLGQIGELTAALRRNLGLDDGAAR</sequence>
<name>A0ABT9IQZ8_9MICC</name>
<accession>A0ABT9IQZ8</accession>
<evidence type="ECO:0000313" key="3">
    <source>
        <dbReference type="Proteomes" id="UP001232725"/>
    </source>
</evidence>
<dbReference type="InterPro" id="IPR036390">
    <property type="entry name" value="WH_DNA-bd_sf"/>
</dbReference>
<dbReference type="Gene3D" id="1.10.10.10">
    <property type="entry name" value="Winged helix-like DNA-binding domain superfamily/Winged helix DNA-binding domain"/>
    <property type="match status" value="1"/>
</dbReference>
<dbReference type="Proteomes" id="UP001232725">
    <property type="component" value="Unassembled WGS sequence"/>
</dbReference>
<proteinExistence type="predicted"/>
<dbReference type="RefSeq" id="WP_305997020.1">
    <property type="nucleotide sequence ID" value="NZ_JAVALS010000009.1"/>
</dbReference>
<dbReference type="SMART" id="SM00347">
    <property type="entry name" value="HTH_MARR"/>
    <property type="match status" value="1"/>
</dbReference>
<dbReference type="InterPro" id="IPR000835">
    <property type="entry name" value="HTH_MarR-typ"/>
</dbReference>
<dbReference type="PROSITE" id="PS50995">
    <property type="entry name" value="HTH_MARR_2"/>
    <property type="match status" value="1"/>
</dbReference>
<dbReference type="Pfam" id="PF01022">
    <property type="entry name" value="HTH_5"/>
    <property type="match status" value="1"/>
</dbReference>
<dbReference type="SUPFAM" id="SSF46785">
    <property type="entry name" value="Winged helix' DNA-binding domain"/>
    <property type="match status" value="1"/>
</dbReference>
<organism evidence="2 3">
    <name type="scientific">Arthrobacter horti</name>
    <dbReference type="NCBI Taxonomy" id="3068273"/>
    <lineage>
        <taxon>Bacteria</taxon>
        <taxon>Bacillati</taxon>
        <taxon>Actinomycetota</taxon>
        <taxon>Actinomycetes</taxon>
        <taxon>Micrococcales</taxon>
        <taxon>Micrococcaceae</taxon>
        <taxon>Arthrobacter</taxon>
    </lineage>
</organism>
<evidence type="ECO:0000259" key="1">
    <source>
        <dbReference type="PROSITE" id="PS50995"/>
    </source>
</evidence>
<evidence type="ECO:0000313" key="2">
    <source>
        <dbReference type="EMBL" id="MDP5227967.1"/>
    </source>
</evidence>
<gene>
    <name evidence="2" type="ORF">Q9R02_12445</name>
</gene>
<keyword evidence="3" id="KW-1185">Reference proteome</keyword>
<feature type="domain" description="HTH marR-type" evidence="1">
    <location>
        <begin position="14"/>
        <end position="153"/>
    </location>
</feature>
<protein>
    <submittedName>
        <fullName evidence="2">MarR family transcriptional regulator</fullName>
    </submittedName>
</protein>
<dbReference type="EMBL" id="JAVALS010000009">
    <property type="protein sequence ID" value="MDP5227967.1"/>
    <property type="molecule type" value="Genomic_DNA"/>
</dbReference>
<dbReference type="InterPro" id="IPR001845">
    <property type="entry name" value="HTH_ArsR_DNA-bd_dom"/>
</dbReference>
<dbReference type="InterPro" id="IPR036388">
    <property type="entry name" value="WH-like_DNA-bd_sf"/>
</dbReference>
<reference evidence="2 3" key="1">
    <citation type="submission" date="2023-08" db="EMBL/GenBank/DDBJ databases">
        <title>Arthrobacter horti sp. nov., isolated from forest soil.</title>
        <authorList>
            <person name="Park M."/>
        </authorList>
    </citation>
    <scope>NUCLEOTIDE SEQUENCE [LARGE SCALE GENOMIC DNA]</scope>
    <source>
        <strain evidence="2 3">YJM1</strain>
    </source>
</reference>
<comment type="caution">
    <text evidence="2">The sequence shown here is derived from an EMBL/GenBank/DDBJ whole genome shotgun (WGS) entry which is preliminary data.</text>
</comment>